<proteinExistence type="predicted"/>
<dbReference type="OMA" id="HEYAFFC"/>
<evidence type="ECO:0000256" key="1">
    <source>
        <dbReference type="PROSITE-ProRule" id="PRU00152"/>
    </source>
</evidence>
<accession>A0A401Q597</accession>
<feature type="domain" description="PLAT" evidence="2">
    <location>
        <begin position="526"/>
        <end position="644"/>
    </location>
</feature>
<organism evidence="3 4">
    <name type="scientific">Scyliorhinus torazame</name>
    <name type="common">Cloudy catshark</name>
    <name type="synonym">Catulus torazame</name>
    <dbReference type="NCBI Taxonomy" id="75743"/>
    <lineage>
        <taxon>Eukaryota</taxon>
        <taxon>Metazoa</taxon>
        <taxon>Chordata</taxon>
        <taxon>Craniata</taxon>
        <taxon>Vertebrata</taxon>
        <taxon>Chondrichthyes</taxon>
        <taxon>Elasmobranchii</taxon>
        <taxon>Galeomorphii</taxon>
        <taxon>Galeoidea</taxon>
        <taxon>Carcharhiniformes</taxon>
        <taxon>Scyliorhinidae</taxon>
        <taxon>Scyliorhinus</taxon>
    </lineage>
</organism>
<dbReference type="InterPro" id="IPR001024">
    <property type="entry name" value="PLAT/LH2_dom"/>
</dbReference>
<feature type="domain" description="PLAT" evidence="2">
    <location>
        <begin position="267"/>
        <end position="385"/>
    </location>
</feature>
<sequence length="917" mass="103679">LEDVGKCIEKIRIGHDGRGFNSGWHLDSVEVRRLLQKGKGSETTIFPCERWLAKSEDDGEIIRELVPLEIIQKKLQKDGTLKQTESTVEDALETHTYKISVYTGDVYRAGTDANVFLTIYGDLGDTGERKLSKSESHSNKFERNQVDTFTMEAVDLGQVFKIKIRHDNTMASPDWYLDKVEVVDVDLEENYLFVCERWLSKSKEDKRIERTLFVKGYEGDRTSIHSSAKSLHGSSLSLRNVNNSALIKKGKRKSIIEDTIEEGSTAIPYHITITTGQERDAGTNSRVYIIIMGPMKIHTSRMWLELPEGKNAFLPGSMEKFQVMGLDVGEIKKIELGHDGATPESCWLVEELEISVPTKGTMYVFQCKCWLAKDRGDGLTARVFNILDAETVQIGHKVPYEVTVVTGDTPNGGTDANIYMSVFGANGSTEEMLLDKSGDRFERGQEDTFNMVIADIAPLRKIRIRTDIKGYRPDWFLDKVIMLNQSTKGVTTFTYNDWLSKTRGTKRSTICELAAVIDDEEMVEKTTYIITVKTSDISGAGTDANVSLIIFGEHGDTGTLALKHSNNSNKFERKSTDIFKFADMLSLGNLAKVRVWHDNKGPGAGWHLDYIEVKDEAMEETFRFPCDRWLAKSEDDGQIIRELPCANNDILDLSDRTRYEILTETGDRDDAETKENVWVMFEGKKGKSKEFVLENSSKKKRFLRGAKDKFEFSSKNVGDIATICVGHCPRDGRKFTSKNAVEWHVKEIIVTEKEVGNKYIFQCNAKIKLSQKRDEFKAFECTKIMESFASKVRSLVPVKYEIIVITGDVKGAGTDANVSITIYGTNGDSGSHRLKHKFRNLFERGNTDRFILEMLDLGELNKVKIEHDNSNSNAGWMLERVEITNTATGVTTIFPCGKWLDRKKGDGQIFRELFPKY</sequence>
<dbReference type="PANTHER" id="PTHR45901">
    <property type="entry name" value="PROTEIN CBG12474"/>
    <property type="match status" value="1"/>
</dbReference>
<name>A0A401Q597_SCYTO</name>
<dbReference type="EMBL" id="BFAA01009705">
    <property type="protein sequence ID" value="GCB80556.1"/>
    <property type="molecule type" value="Genomic_DNA"/>
</dbReference>
<feature type="non-terminal residue" evidence="3">
    <location>
        <position position="1"/>
    </location>
</feature>
<dbReference type="SUPFAM" id="SSF49723">
    <property type="entry name" value="Lipase/lipooxygenase domain (PLAT/LH2 domain)"/>
    <property type="match status" value="7"/>
</dbReference>
<dbReference type="PROSITE" id="PS50095">
    <property type="entry name" value="PLAT"/>
    <property type="match status" value="7"/>
</dbReference>
<keyword evidence="4" id="KW-1185">Reference proteome</keyword>
<gene>
    <name evidence="3" type="ORF">scyTo_0016249</name>
</gene>
<feature type="domain" description="PLAT" evidence="2">
    <location>
        <begin position="798"/>
        <end position="914"/>
    </location>
</feature>
<evidence type="ECO:0000313" key="3">
    <source>
        <dbReference type="EMBL" id="GCB80556.1"/>
    </source>
</evidence>
<feature type="domain" description="PLAT" evidence="2">
    <location>
        <begin position="95"/>
        <end position="213"/>
    </location>
</feature>
<dbReference type="AlphaFoldDB" id="A0A401Q597"/>
<dbReference type="InterPro" id="IPR052970">
    <property type="entry name" value="Inner_ear_hair_cell_LOXHD"/>
</dbReference>
<reference evidence="3 4" key="1">
    <citation type="journal article" date="2018" name="Nat. Ecol. Evol.">
        <title>Shark genomes provide insights into elasmobranch evolution and the origin of vertebrates.</title>
        <authorList>
            <person name="Hara Y"/>
            <person name="Yamaguchi K"/>
            <person name="Onimaru K"/>
            <person name="Kadota M"/>
            <person name="Koyanagi M"/>
            <person name="Keeley SD"/>
            <person name="Tatsumi K"/>
            <person name="Tanaka K"/>
            <person name="Motone F"/>
            <person name="Kageyama Y"/>
            <person name="Nozu R"/>
            <person name="Adachi N"/>
            <person name="Nishimura O"/>
            <person name="Nakagawa R"/>
            <person name="Tanegashima C"/>
            <person name="Kiyatake I"/>
            <person name="Matsumoto R"/>
            <person name="Murakumo K"/>
            <person name="Nishida K"/>
            <person name="Terakita A"/>
            <person name="Kuratani S"/>
            <person name="Sato K"/>
            <person name="Hyodo S Kuraku.S."/>
        </authorList>
    </citation>
    <scope>NUCLEOTIDE SEQUENCE [LARGE SCALE GENOMIC DNA]</scope>
</reference>
<dbReference type="Gene3D" id="2.40.180.10">
    <property type="entry name" value="Catalase core domain"/>
    <property type="match status" value="5"/>
</dbReference>
<dbReference type="Proteomes" id="UP000288216">
    <property type="component" value="Unassembled WGS sequence"/>
</dbReference>
<evidence type="ECO:0000313" key="4">
    <source>
        <dbReference type="Proteomes" id="UP000288216"/>
    </source>
</evidence>
<dbReference type="SMART" id="SM00308">
    <property type="entry name" value="LH2"/>
    <property type="match status" value="4"/>
</dbReference>
<feature type="domain" description="PLAT" evidence="2">
    <location>
        <begin position="1"/>
        <end position="66"/>
    </location>
</feature>
<feature type="domain" description="PLAT" evidence="2">
    <location>
        <begin position="657"/>
        <end position="781"/>
    </location>
</feature>
<comment type="caution">
    <text evidence="1">Lacks conserved residue(s) required for the propagation of feature annotation.</text>
</comment>
<comment type="caution">
    <text evidence="3">The sequence shown here is derived from an EMBL/GenBank/DDBJ whole genome shotgun (WGS) entry which is preliminary data.</text>
</comment>
<dbReference type="STRING" id="75743.A0A401Q597"/>
<dbReference type="Gene3D" id="2.60.60.20">
    <property type="entry name" value="PLAT/LH2 domain"/>
    <property type="match status" value="2"/>
</dbReference>
<dbReference type="PANTHER" id="PTHR45901:SF3">
    <property type="entry name" value="LIPOXYGENASE HOMOLOGY DOMAIN-CONTAINING PROTEIN 1"/>
    <property type="match status" value="1"/>
</dbReference>
<protein>
    <recommendedName>
        <fullName evidence="2">PLAT domain-containing protein</fullName>
    </recommendedName>
</protein>
<evidence type="ECO:0000259" key="2">
    <source>
        <dbReference type="PROSITE" id="PS50095"/>
    </source>
</evidence>
<dbReference type="OrthoDB" id="5322100at2759"/>
<dbReference type="InterPro" id="IPR036392">
    <property type="entry name" value="PLAT/LH2_dom_sf"/>
</dbReference>
<feature type="domain" description="PLAT" evidence="2">
    <location>
        <begin position="398"/>
        <end position="513"/>
    </location>
</feature>
<dbReference type="Pfam" id="PF01477">
    <property type="entry name" value="PLAT"/>
    <property type="match status" value="6"/>
</dbReference>
<dbReference type="CDD" id="cd01756">
    <property type="entry name" value="PLAT_repeat"/>
    <property type="match status" value="4"/>
</dbReference>